<dbReference type="EMBL" id="BJWA01000002">
    <property type="protein sequence ID" value="GEL79217.1"/>
    <property type="molecule type" value="Genomic_DNA"/>
</dbReference>
<sequence>MESLLNKISFKTILIIVLVCFISIICLQQPESIKSVELPVEGKIGQTIENSHNTDETKLSDEDFRKKTVVYERRLPKTGTRTSWGLSVFGGIILSALIIYRIKNHFIFHQRKSSV</sequence>
<dbReference type="NCBIfam" id="TIGR01167">
    <property type="entry name" value="LPXTG_anchor"/>
    <property type="match status" value="1"/>
</dbReference>
<keyword evidence="1" id="KW-1133">Transmembrane helix</keyword>
<feature type="transmembrane region" description="Helical" evidence="1">
    <location>
        <begin position="84"/>
        <end position="102"/>
    </location>
</feature>
<organism evidence="2 3">
    <name type="scientific">Enterococcus mundtii</name>
    <dbReference type="NCBI Taxonomy" id="53346"/>
    <lineage>
        <taxon>Bacteria</taxon>
        <taxon>Bacillati</taxon>
        <taxon>Bacillota</taxon>
        <taxon>Bacilli</taxon>
        <taxon>Lactobacillales</taxon>
        <taxon>Enterococcaceae</taxon>
        <taxon>Enterococcus</taxon>
    </lineage>
</organism>
<keyword evidence="1" id="KW-0472">Membrane</keyword>
<dbReference type="Proteomes" id="UP000321175">
    <property type="component" value="Unassembled WGS sequence"/>
</dbReference>
<comment type="caution">
    <text evidence="2">The sequence shown here is derived from an EMBL/GenBank/DDBJ whole genome shotgun (WGS) entry which is preliminary data.</text>
</comment>
<keyword evidence="3" id="KW-1185">Reference proteome</keyword>
<proteinExistence type="predicted"/>
<keyword evidence="1" id="KW-0812">Transmembrane</keyword>
<evidence type="ECO:0000313" key="3">
    <source>
        <dbReference type="Proteomes" id="UP000321175"/>
    </source>
</evidence>
<protein>
    <recommendedName>
        <fullName evidence="4">Gram-positive cocci surface proteins LPxTG domain-containing protein</fullName>
    </recommendedName>
</protein>
<name>A0ABQ0V9S0_ENTMU</name>
<evidence type="ECO:0000313" key="2">
    <source>
        <dbReference type="EMBL" id="GEL79217.1"/>
    </source>
</evidence>
<evidence type="ECO:0000256" key="1">
    <source>
        <dbReference type="SAM" id="Phobius"/>
    </source>
</evidence>
<evidence type="ECO:0008006" key="4">
    <source>
        <dbReference type="Google" id="ProtNLM"/>
    </source>
</evidence>
<reference evidence="2 3" key="1">
    <citation type="submission" date="2019-07" db="EMBL/GenBank/DDBJ databases">
        <title>Whole genome shotgun sequence of Enterococcus mundtii NBRC 100490.</title>
        <authorList>
            <person name="Hosoyama A."/>
            <person name="Uohara A."/>
            <person name="Ohji S."/>
            <person name="Ichikawa N."/>
        </authorList>
    </citation>
    <scope>NUCLEOTIDE SEQUENCE [LARGE SCALE GENOMIC DNA]</scope>
    <source>
        <strain evidence="2 3">NBRC 100490</strain>
    </source>
</reference>
<feature type="transmembrane region" description="Helical" evidence="1">
    <location>
        <begin position="12"/>
        <end position="30"/>
    </location>
</feature>
<dbReference type="RefSeq" id="WP_375148137.1">
    <property type="nucleotide sequence ID" value="NZ_JXKV01000004.1"/>
</dbReference>
<accession>A0ABQ0V9S0</accession>
<gene>
    <name evidence="2" type="ORF">EMU01_03610</name>
</gene>